<dbReference type="InterPro" id="IPR000832">
    <property type="entry name" value="GPCR_2_secretin-like"/>
</dbReference>
<proteinExistence type="predicted"/>
<feature type="non-terminal residue" evidence="5">
    <location>
        <position position="1"/>
    </location>
</feature>
<dbReference type="GO" id="GO:0004930">
    <property type="term" value="F:G protein-coupled receptor activity"/>
    <property type="evidence" value="ECO:0007669"/>
    <property type="project" value="InterPro"/>
</dbReference>
<keyword evidence="2" id="KW-0812">Transmembrane</keyword>
<dbReference type="AlphaFoldDB" id="A0A8J2LBU8"/>
<keyword evidence="4" id="KW-0472">Membrane</keyword>
<keyword evidence="3" id="KW-1133">Transmembrane helix</keyword>
<dbReference type="Proteomes" id="UP000708208">
    <property type="component" value="Unassembled WGS sequence"/>
</dbReference>
<reference evidence="5" key="1">
    <citation type="submission" date="2021-06" db="EMBL/GenBank/DDBJ databases">
        <authorList>
            <person name="Hodson N. C."/>
            <person name="Mongue J. A."/>
            <person name="Jaron S. K."/>
        </authorList>
    </citation>
    <scope>NUCLEOTIDE SEQUENCE</scope>
</reference>
<dbReference type="EMBL" id="CAJVCH010551215">
    <property type="protein sequence ID" value="CAG7829369.1"/>
    <property type="molecule type" value="Genomic_DNA"/>
</dbReference>
<protein>
    <submittedName>
        <fullName evidence="5">Uncharacterized protein</fullName>
    </submittedName>
</protein>
<gene>
    <name evidence="5" type="ORF">AFUS01_LOCUS39235</name>
</gene>
<evidence type="ECO:0000313" key="5">
    <source>
        <dbReference type="EMBL" id="CAG7829369.1"/>
    </source>
</evidence>
<dbReference type="GO" id="GO:0016020">
    <property type="term" value="C:membrane"/>
    <property type="evidence" value="ECO:0007669"/>
    <property type="project" value="UniProtKB-SubCell"/>
</dbReference>
<evidence type="ECO:0000256" key="2">
    <source>
        <dbReference type="ARBA" id="ARBA00022692"/>
    </source>
</evidence>
<keyword evidence="6" id="KW-1185">Reference proteome</keyword>
<feature type="non-terminal residue" evidence="5">
    <location>
        <position position="81"/>
    </location>
</feature>
<accession>A0A8J2LBU8</accession>
<sequence>INVVLLVNILRVVVTKTHTVNTLATKTATRIQTGIRIKRGTKATAILFPLLGMTNLIFFYNPGGEGQKYYMVANASIQSFQ</sequence>
<dbReference type="OrthoDB" id="6160250at2759"/>
<comment type="subcellular location">
    <subcellularLocation>
        <location evidence="1">Membrane</location>
        <topology evidence="1">Multi-pass membrane protein</topology>
    </subcellularLocation>
</comment>
<evidence type="ECO:0000256" key="4">
    <source>
        <dbReference type="ARBA" id="ARBA00023136"/>
    </source>
</evidence>
<evidence type="ECO:0000256" key="1">
    <source>
        <dbReference type="ARBA" id="ARBA00004141"/>
    </source>
</evidence>
<organism evidence="5 6">
    <name type="scientific">Allacma fusca</name>
    <dbReference type="NCBI Taxonomy" id="39272"/>
    <lineage>
        <taxon>Eukaryota</taxon>
        <taxon>Metazoa</taxon>
        <taxon>Ecdysozoa</taxon>
        <taxon>Arthropoda</taxon>
        <taxon>Hexapoda</taxon>
        <taxon>Collembola</taxon>
        <taxon>Symphypleona</taxon>
        <taxon>Sminthuridae</taxon>
        <taxon>Allacma</taxon>
    </lineage>
</organism>
<evidence type="ECO:0000313" key="6">
    <source>
        <dbReference type="Proteomes" id="UP000708208"/>
    </source>
</evidence>
<name>A0A8J2LBU8_9HEXA</name>
<dbReference type="Pfam" id="PF00002">
    <property type="entry name" value="7tm_2"/>
    <property type="match status" value="1"/>
</dbReference>
<comment type="caution">
    <text evidence="5">The sequence shown here is derived from an EMBL/GenBank/DDBJ whole genome shotgun (WGS) entry which is preliminary data.</text>
</comment>
<evidence type="ECO:0000256" key="3">
    <source>
        <dbReference type="ARBA" id="ARBA00022989"/>
    </source>
</evidence>